<proteinExistence type="predicted"/>
<sequence>MTTMTPDECRAKYQQWLNDAMDAYNQLNVGGSVRVVVDQNGERVEYTAANRQSLWAYILRLQNAINSPDPCRAFFGTPSRPARFIF</sequence>
<name>A0A286MMM4_9CAUD</name>
<dbReference type="SUPFAM" id="SSF64210">
    <property type="entry name" value="Head-to-tail joining protein W, gpW"/>
    <property type="match status" value="1"/>
</dbReference>
<dbReference type="InterPro" id="IPR004174">
    <property type="entry name" value="GpW"/>
</dbReference>
<keyword evidence="2" id="KW-1185">Reference proteome</keyword>
<gene>
    <name evidence="1" type="ORF">KPNN137_22</name>
</gene>
<dbReference type="GO" id="GO:0019058">
    <property type="term" value="P:viral life cycle"/>
    <property type="evidence" value="ECO:0007669"/>
    <property type="project" value="InterPro"/>
</dbReference>
<dbReference type="InterPro" id="IPR036626">
    <property type="entry name" value="GpW_sf"/>
</dbReference>
<organism evidence="1 2">
    <name type="scientific">Klebsiella phage KPN N137</name>
    <dbReference type="NCBI Taxonomy" id="2024238"/>
    <lineage>
        <taxon>Viruses</taxon>
        <taxon>Duplodnaviria</taxon>
        <taxon>Heunggongvirae</taxon>
        <taxon>Uroviricota</taxon>
        <taxon>Caudoviricetes</taxon>
        <taxon>Casjensviridae</taxon>
        <taxon>Yonseivirus</taxon>
        <taxon>Yonseivirus N137</taxon>
    </lineage>
</organism>
<dbReference type="Proteomes" id="UP000224019">
    <property type="component" value="Segment"/>
</dbReference>
<dbReference type="Pfam" id="PF02831">
    <property type="entry name" value="gpW"/>
    <property type="match status" value="1"/>
</dbReference>
<evidence type="ECO:0000313" key="1">
    <source>
        <dbReference type="EMBL" id="ASW27250.1"/>
    </source>
</evidence>
<protein>
    <submittedName>
        <fullName evidence="1">Head-tail joining protein</fullName>
    </submittedName>
</protein>
<evidence type="ECO:0000313" key="2">
    <source>
        <dbReference type="Proteomes" id="UP000224019"/>
    </source>
</evidence>
<dbReference type="EMBL" id="MF415410">
    <property type="protein sequence ID" value="ASW27250.1"/>
    <property type="molecule type" value="Genomic_DNA"/>
</dbReference>
<reference evidence="1 2" key="1">
    <citation type="submission" date="2017-06" db="EMBL/GenBank/DDBJ databases">
        <title>Complete Genome Sequence of the Klebsiella phage YMC15/11/N137_KPN_BP.</title>
        <authorList>
            <person name="Jeon J."/>
            <person name="Yong D."/>
            <person name="Lee K."/>
        </authorList>
    </citation>
    <scope>NUCLEOTIDE SEQUENCE [LARGE SCALE GENOMIC DNA]</scope>
</reference>
<dbReference type="Gene3D" id="3.30.1580.10">
    <property type="entry name" value="Head-to-tail joining protein W"/>
    <property type="match status" value="1"/>
</dbReference>
<accession>A0A286MMM4</accession>